<proteinExistence type="predicted"/>
<dbReference type="PANTHER" id="PTHR28376">
    <property type="entry name" value="RGD1562914"/>
    <property type="match status" value="1"/>
</dbReference>
<name>A0A9W7TQ44_TRIRA</name>
<accession>A0A9W7TQ44</accession>
<dbReference type="GO" id="GO:0003713">
    <property type="term" value="F:transcription coactivator activity"/>
    <property type="evidence" value="ECO:0007669"/>
    <property type="project" value="TreeGrafter"/>
</dbReference>
<organism evidence="2 3">
    <name type="scientific">Triplophysa rosa</name>
    <name type="common">Cave loach</name>
    <dbReference type="NCBI Taxonomy" id="992332"/>
    <lineage>
        <taxon>Eukaryota</taxon>
        <taxon>Metazoa</taxon>
        <taxon>Chordata</taxon>
        <taxon>Craniata</taxon>
        <taxon>Vertebrata</taxon>
        <taxon>Euteleostomi</taxon>
        <taxon>Actinopterygii</taxon>
        <taxon>Neopterygii</taxon>
        <taxon>Teleostei</taxon>
        <taxon>Ostariophysi</taxon>
        <taxon>Cypriniformes</taxon>
        <taxon>Nemacheilidae</taxon>
        <taxon>Triplophysa</taxon>
    </lineage>
</organism>
<reference evidence="2" key="1">
    <citation type="submission" date="2021-02" db="EMBL/GenBank/DDBJ databases">
        <title>Comparative genomics reveals that relaxation of natural selection precedes convergent phenotypic evolution of cavefish.</title>
        <authorList>
            <person name="Peng Z."/>
        </authorList>
    </citation>
    <scope>NUCLEOTIDE SEQUENCE</scope>
    <source>
        <tissue evidence="2">Muscle</tissue>
    </source>
</reference>
<dbReference type="Pfam" id="PF17721">
    <property type="entry name" value="POU2AF2"/>
    <property type="match status" value="1"/>
</dbReference>
<gene>
    <name evidence="2" type="ORF">IRJ41_013736</name>
</gene>
<feature type="compositionally biased region" description="Polar residues" evidence="1">
    <location>
        <begin position="136"/>
        <end position="146"/>
    </location>
</feature>
<evidence type="ECO:0000256" key="1">
    <source>
        <dbReference type="SAM" id="MobiDB-lite"/>
    </source>
</evidence>
<dbReference type="GO" id="GO:0043565">
    <property type="term" value="F:sequence-specific DNA binding"/>
    <property type="evidence" value="ECO:0007669"/>
    <property type="project" value="TreeGrafter"/>
</dbReference>
<evidence type="ECO:0000313" key="3">
    <source>
        <dbReference type="Proteomes" id="UP001059041"/>
    </source>
</evidence>
<feature type="region of interest" description="Disordered" evidence="1">
    <location>
        <begin position="132"/>
        <end position="152"/>
    </location>
</feature>
<sequence>MTGSHMLPSYYGMRRPFISDAEFCSTTKPFPADVYPSALVGKSLSCDTGCMSGYSSLIDSYYPDSFGDYRNSPFTSGGSTIFSSSALSSLLPSYTSDPSHYLLRDSWEPAGTEAVEGLCGDALAPVPLSASSSLVNPETASPTQFRSSSRGSSSQSYSLHSLDDINYHSSFPSTSGSFASVSFMTEPVSKLAVDDADSAPPALSDSLAWAKEDTASAWSQYEVRRAF</sequence>
<evidence type="ECO:0000313" key="2">
    <source>
        <dbReference type="EMBL" id="KAI7800849.1"/>
    </source>
</evidence>
<dbReference type="InterPro" id="IPR037655">
    <property type="entry name" value="POU2AF2"/>
</dbReference>
<protein>
    <submittedName>
        <fullName evidence="2">Uncharacterized protein</fullName>
    </submittedName>
</protein>
<keyword evidence="3" id="KW-1185">Reference proteome</keyword>
<dbReference type="AlphaFoldDB" id="A0A9W7TQ44"/>
<comment type="caution">
    <text evidence="2">The sequence shown here is derived from an EMBL/GenBank/DDBJ whole genome shotgun (WGS) entry which is preliminary data.</text>
</comment>
<dbReference type="Proteomes" id="UP001059041">
    <property type="component" value="Linkage Group LG14"/>
</dbReference>
<dbReference type="EMBL" id="JAFHDT010000014">
    <property type="protein sequence ID" value="KAI7800849.1"/>
    <property type="molecule type" value="Genomic_DNA"/>
</dbReference>
<dbReference type="GO" id="GO:0005634">
    <property type="term" value="C:nucleus"/>
    <property type="evidence" value="ECO:0007669"/>
    <property type="project" value="TreeGrafter"/>
</dbReference>
<dbReference type="PANTHER" id="PTHR28376:SF1">
    <property type="entry name" value="POU DOMAIN CLASS 2-ASSOCIATING FACTOR 2"/>
    <property type="match status" value="1"/>
</dbReference>